<proteinExistence type="predicted"/>
<protein>
    <submittedName>
        <fullName evidence="1">Uncharacterized protein</fullName>
    </submittedName>
</protein>
<keyword evidence="2" id="KW-1185">Reference proteome</keyword>
<sequence length="141" mass="15371">MSDITWNKTTSQNGAAFEFGTSDKISSAKTGQEALLSPHEIAGIQANVKAAASTGVTVKWEVGDGKMKATSQSVKDIGISEYALIKQSNTVYTYRLDFTNTKGWGFNFKDESGDKYTVTTFRNGGHMLQYNSDKPTIVLVQ</sequence>
<evidence type="ECO:0000313" key="1">
    <source>
        <dbReference type="EMBL" id="KZS87518.1"/>
    </source>
</evidence>
<dbReference type="AlphaFoldDB" id="A0A164NAJ3"/>
<accession>A0A164NAJ3</accession>
<organism evidence="1 2">
    <name type="scientific">Sistotremastrum niveocremeum HHB9708</name>
    <dbReference type="NCBI Taxonomy" id="1314777"/>
    <lineage>
        <taxon>Eukaryota</taxon>
        <taxon>Fungi</taxon>
        <taxon>Dikarya</taxon>
        <taxon>Basidiomycota</taxon>
        <taxon>Agaricomycotina</taxon>
        <taxon>Agaricomycetes</taxon>
        <taxon>Sistotremastrales</taxon>
        <taxon>Sistotremastraceae</taxon>
        <taxon>Sertulicium</taxon>
        <taxon>Sertulicium niveocremeum</taxon>
    </lineage>
</organism>
<dbReference type="EMBL" id="KV419448">
    <property type="protein sequence ID" value="KZS87518.1"/>
    <property type="molecule type" value="Genomic_DNA"/>
</dbReference>
<name>A0A164NAJ3_9AGAM</name>
<dbReference type="Proteomes" id="UP000076722">
    <property type="component" value="Unassembled WGS sequence"/>
</dbReference>
<reference evidence="1 2" key="1">
    <citation type="journal article" date="2016" name="Mol. Biol. Evol.">
        <title>Comparative Genomics of Early-Diverging Mushroom-Forming Fungi Provides Insights into the Origins of Lignocellulose Decay Capabilities.</title>
        <authorList>
            <person name="Nagy L.G."/>
            <person name="Riley R."/>
            <person name="Tritt A."/>
            <person name="Adam C."/>
            <person name="Daum C."/>
            <person name="Floudas D."/>
            <person name="Sun H."/>
            <person name="Yadav J.S."/>
            <person name="Pangilinan J."/>
            <person name="Larsson K.H."/>
            <person name="Matsuura K."/>
            <person name="Barry K."/>
            <person name="Labutti K."/>
            <person name="Kuo R."/>
            <person name="Ohm R.A."/>
            <person name="Bhattacharya S.S."/>
            <person name="Shirouzu T."/>
            <person name="Yoshinaga Y."/>
            <person name="Martin F.M."/>
            <person name="Grigoriev I.V."/>
            <person name="Hibbett D.S."/>
        </authorList>
    </citation>
    <scope>NUCLEOTIDE SEQUENCE [LARGE SCALE GENOMIC DNA]</scope>
    <source>
        <strain evidence="1 2">HHB9708</strain>
    </source>
</reference>
<evidence type="ECO:0000313" key="2">
    <source>
        <dbReference type="Proteomes" id="UP000076722"/>
    </source>
</evidence>
<gene>
    <name evidence="1" type="ORF">SISNIDRAFT_460810</name>
</gene>